<reference evidence="2 3" key="1">
    <citation type="submission" date="2013-12" db="EMBL/GenBank/DDBJ databases">
        <authorList>
            <person name="Formusa P.A."/>
            <person name="Habash M."/>
            <person name="Lee H."/>
            <person name="Trevors J.T."/>
        </authorList>
    </citation>
    <scope>NUCLEOTIDE SEQUENCE [LARGE SCALE GENOMIC DNA]</scope>
    <source>
        <strain evidence="2 3">PD30</strain>
    </source>
</reference>
<accession>A0A059KZW1</accession>
<name>A0A059KZW1_9PSED</name>
<feature type="chain" id="PRO_5001576984" description="Lipoprotein" evidence="1">
    <location>
        <begin position="18"/>
        <end position="89"/>
    </location>
</feature>
<keyword evidence="1" id="KW-0732">Signal</keyword>
<proteinExistence type="predicted"/>
<dbReference type="eggNOG" id="ENOG50305YK">
    <property type="taxonomic scope" value="Bacteria"/>
</dbReference>
<evidence type="ECO:0000256" key="1">
    <source>
        <dbReference type="SAM" id="SignalP"/>
    </source>
</evidence>
<dbReference type="RefSeq" id="WP_033059223.1">
    <property type="nucleotide sequence ID" value="NZ_AZQQ01000089.1"/>
</dbReference>
<dbReference type="AlphaFoldDB" id="A0A059KZW1"/>
<organism evidence="2 3">
    <name type="scientific">Pseudomonas mandelii PD30</name>
    <dbReference type="NCBI Taxonomy" id="1419583"/>
    <lineage>
        <taxon>Bacteria</taxon>
        <taxon>Pseudomonadati</taxon>
        <taxon>Pseudomonadota</taxon>
        <taxon>Gammaproteobacteria</taxon>
        <taxon>Pseudomonadales</taxon>
        <taxon>Pseudomonadaceae</taxon>
        <taxon>Pseudomonas</taxon>
    </lineage>
</organism>
<comment type="caution">
    <text evidence="2">The sequence shown here is derived from an EMBL/GenBank/DDBJ whole genome shotgun (WGS) entry which is preliminary data.</text>
</comment>
<evidence type="ECO:0008006" key="4">
    <source>
        <dbReference type="Google" id="ProtNLM"/>
    </source>
</evidence>
<evidence type="ECO:0000313" key="3">
    <source>
        <dbReference type="Proteomes" id="UP000026739"/>
    </source>
</evidence>
<dbReference type="Proteomes" id="UP000026739">
    <property type="component" value="Unassembled WGS sequence"/>
</dbReference>
<feature type="signal peptide" evidence="1">
    <location>
        <begin position="1"/>
        <end position="17"/>
    </location>
</feature>
<dbReference type="PROSITE" id="PS51257">
    <property type="entry name" value="PROKAR_LIPOPROTEIN"/>
    <property type="match status" value="1"/>
</dbReference>
<evidence type="ECO:0000313" key="2">
    <source>
        <dbReference type="EMBL" id="KDD67405.1"/>
    </source>
</evidence>
<sequence length="89" mass="9839">MKPLIATFLLLAVSVLAGCASHVSPELRPYTAEETKELALEALNRRGLSFDEYHAKKAELLGQPQKSFSFDKQGEMNAERAVQLHGRPS</sequence>
<gene>
    <name evidence="2" type="ORF">V466_19740</name>
</gene>
<protein>
    <recommendedName>
        <fullName evidence="4">Lipoprotein</fullName>
    </recommendedName>
</protein>
<dbReference type="EMBL" id="AZQQ01000089">
    <property type="protein sequence ID" value="KDD67405.1"/>
    <property type="molecule type" value="Genomic_DNA"/>
</dbReference>